<dbReference type="GO" id="GO:0015293">
    <property type="term" value="F:symporter activity"/>
    <property type="evidence" value="ECO:0007669"/>
    <property type="project" value="InterPro"/>
</dbReference>
<feature type="transmembrane region" description="Helical" evidence="2">
    <location>
        <begin position="294"/>
        <end position="311"/>
    </location>
</feature>
<dbReference type="Gene3D" id="1.20.1250.20">
    <property type="entry name" value="MFS general substrate transporter like domains"/>
    <property type="match status" value="2"/>
</dbReference>
<dbReference type="GeneID" id="300654630"/>
<keyword evidence="2" id="KW-0472">Membrane</keyword>
<name>A0A845QBG1_9HYPH</name>
<feature type="transmembrane region" description="Helical" evidence="2">
    <location>
        <begin position="317"/>
        <end position="341"/>
    </location>
</feature>
<dbReference type="RefSeq" id="WP_160587789.1">
    <property type="nucleotide sequence ID" value="NZ_BMHN01000001.1"/>
</dbReference>
<feature type="transmembrane region" description="Helical" evidence="2">
    <location>
        <begin position="362"/>
        <end position="384"/>
    </location>
</feature>
<dbReference type="InterPro" id="IPR036259">
    <property type="entry name" value="MFS_trans_sf"/>
</dbReference>
<comment type="similarity">
    <text evidence="1">Belongs to the sodium:galactoside symporter (TC 2.A.2) family.</text>
</comment>
<dbReference type="Pfam" id="PF13347">
    <property type="entry name" value="MFS_2"/>
    <property type="match status" value="1"/>
</dbReference>
<dbReference type="EMBL" id="WXYQ01000006">
    <property type="protein sequence ID" value="NBG95923.1"/>
    <property type="molecule type" value="Genomic_DNA"/>
</dbReference>
<organism evidence="3 4">
    <name type="scientific">Pyruvatibacter mobilis</name>
    <dbReference type="NCBI Taxonomy" id="1712261"/>
    <lineage>
        <taxon>Bacteria</taxon>
        <taxon>Pseudomonadati</taxon>
        <taxon>Pseudomonadota</taxon>
        <taxon>Alphaproteobacteria</taxon>
        <taxon>Hyphomicrobiales</taxon>
        <taxon>Parvibaculaceae</taxon>
        <taxon>Pyruvatibacter</taxon>
    </lineage>
</organism>
<dbReference type="InterPro" id="IPR039672">
    <property type="entry name" value="MFS_2"/>
</dbReference>
<feature type="transmembrane region" description="Helical" evidence="2">
    <location>
        <begin position="82"/>
        <end position="100"/>
    </location>
</feature>
<sequence>MKVTTAQQWWYALPGLPLAALTLPVYVFVPTYYGELGVSLALIGTVLLAVRVLDAVSDPLIGYVSDRVHVPLLGGLGRRKPWLLVGMLPTLLALWMVFVPPDRPDAGYLLIWSTVLSIGWTLMLLPYNAWGAELAEDYDGRTDVTARREGFTVLGTLLATALPVLLGVWDGSTSAGLGDALHGLAIALLLLVPSTVLLALWRVPRERDRGHARIRLRDGLKVLRGNKAFTRLISAFLINGWANGLPASLFVLFVTHVLVAPEMVGPLLFAYFLSGVIAIPGWVALSRRFGKHRVWVGSMTLACVTFLWVPFLSAGDIWTFGLIVVLSGFAVGADLVLPAAIQADVVDVDTAETGEQRTGLYFALWSLATKLSLALAAGIAFPLLEFAGFRADLAPGADGNTPSSLFALSMLYAGLPVILKLPALVLMWNFPLSRDAQGELRKTIDTAADI</sequence>
<dbReference type="CDD" id="cd17332">
    <property type="entry name" value="MFS_MelB_like"/>
    <property type="match status" value="1"/>
</dbReference>
<dbReference type="Proteomes" id="UP000470384">
    <property type="component" value="Unassembled WGS sequence"/>
</dbReference>
<feature type="transmembrane region" description="Helical" evidence="2">
    <location>
        <begin position="232"/>
        <end position="258"/>
    </location>
</feature>
<dbReference type="OrthoDB" id="181905at2"/>
<gene>
    <name evidence="3" type="ORF">GTQ45_09280</name>
</gene>
<reference evidence="3 4" key="1">
    <citation type="journal article" date="2016" name="Int. J. Syst. Evol. Microbiol.">
        <title>Pyruvatibacter mobilis gen. nov., sp. nov., a marine bacterium from the culture broth of Picochlorum sp. 122.</title>
        <authorList>
            <person name="Wang G."/>
            <person name="Tang M."/>
            <person name="Wu H."/>
            <person name="Dai S."/>
            <person name="Li T."/>
            <person name="Chen C."/>
            <person name="He H."/>
            <person name="Fan J."/>
            <person name="Xiang W."/>
            <person name="Li X."/>
        </authorList>
    </citation>
    <scope>NUCLEOTIDE SEQUENCE [LARGE SCALE GENOMIC DNA]</scope>
    <source>
        <strain evidence="3 4">GYP-11</strain>
    </source>
</reference>
<keyword evidence="2" id="KW-0812">Transmembrane</keyword>
<dbReference type="PANTHER" id="PTHR11328">
    <property type="entry name" value="MAJOR FACILITATOR SUPERFAMILY DOMAIN-CONTAINING PROTEIN"/>
    <property type="match status" value="1"/>
</dbReference>
<feature type="transmembrane region" description="Helical" evidence="2">
    <location>
        <begin position="151"/>
        <end position="169"/>
    </location>
</feature>
<feature type="transmembrane region" description="Helical" evidence="2">
    <location>
        <begin position="181"/>
        <end position="201"/>
    </location>
</feature>
<dbReference type="PANTHER" id="PTHR11328:SF24">
    <property type="entry name" value="MAJOR FACILITATOR SUPERFAMILY (MFS) PROFILE DOMAIN-CONTAINING PROTEIN"/>
    <property type="match status" value="1"/>
</dbReference>
<feature type="transmembrane region" description="Helical" evidence="2">
    <location>
        <begin position="106"/>
        <end position="130"/>
    </location>
</feature>
<proteinExistence type="inferred from homology"/>
<dbReference type="GO" id="GO:0008643">
    <property type="term" value="P:carbohydrate transport"/>
    <property type="evidence" value="ECO:0007669"/>
    <property type="project" value="InterPro"/>
</dbReference>
<feature type="transmembrane region" description="Helical" evidence="2">
    <location>
        <begin position="9"/>
        <end position="29"/>
    </location>
</feature>
<evidence type="ECO:0000313" key="3">
    <source>
        <dbReference type="EMBL" id="NBG95923.1"/>
    </source>
</evidence>
<accession>A0A845QBG1</accession>
<feature type="transmembrane region" description="Helical" evidence="2">
    <location>
        <begin position="41"/>
        <end position="61"/>
    </location>
</feature>
<protein>
    <submittedName>
        <fullName evidence="3">MFS transporter</fullName>
    </submittedName>
</protein>
<dbReference type="SUPFAM" id="SSF103473">
    <property type="entry name" value="MFS general substrate transporter"/>
    <property type="match status" value="1"/>
</dbReference>
<dbReference type="GO" id="GO:0005886">
    <property type="term" value="C:plasma membrane"/>
    <property type="evidence" value="ECO:0007669"/>
    <property type="project" value="TreeGrafter"/>
</dbReference>
<feature type="transmembrane region" description="Helical" evidence="2">
    <location>
        <begin position="264"/>
        <end position="285"/>
    </location>
</feature>
<keyword evidence="2" id="KW-1133">Transmembrane helix</keyword>
<dbReference type="AlphaFoldDB" id="A0A845QBG1"/>
<evidence type="ECO:0000256" key="2">
    <source>
        <dbReference type="SAM" id="Phobius"/>
    </source>
</evidence>
<keyword evidence="4" id="KW-1185">Reference proteome</keyword>
<feature type="transmembrane region" description="Helical" evidence="2">
    <location>
        <begin position="404"/>
        <end position="428"/>
    </location>
</feature>
<comment type="caution">
    <text evidence="3">The sequence shown here is derived from an EMBL/GenBank/DDBJ whole genome shotgun (WGS) entry which is preliminary data.</text>
</comment>
<evidence type="ECO:0000256" key="1">
    <source>
        <dbReference type="ARBA" id="ARBA00009617"/>
    </source>
</evidence>
<evidence type="ECO:0000313" key="4">
    <source>
        <dbReference type="Proteomes" id="UP000470384"/>
    </source>
</evidence>